<evidence type="ECO:0000313" key="3">
    <source>
        <dbReference type="Proteomes" id="UP000284731"/>
    </source>
</evidence>
<dbReference type="CDD" id="cd02252">
    <property type="entry name" value="nylC_like"/>
    <property type="match status" value="1"/>
</dbReference>
<sequence>MFHFSIIFLYYFYEGAYMKNSLLQEISIHAFTEFKLGSAEYPESNTGCTVILSETGYPTGIDIRGGAPASRESGLLNPLAANDGVHAIVLSGGSAFGLDTASGVMKFLAERNIGFPTAAGVVPIVCASCLFDLNGNPTQKYPDANLGYQACENAYHGIFEEGKHGAGTGATIGKIYGPKQASPSALATYAVQLGDLKVGAVVAVNAVGNIYDPTSGNTLSGIRNLKDGGFIDAEEALYTAILGRDLFHQNTTIGAIITNAKLDKTTLTKVAGMAHDGYARVIKPVHTTFDGDSIYAMSSATISADINVVGTIAAYVMEKAILKTVDFNK</sequence>
<dbReference type="SUPFAM" id="SSF56266">
    <property type="entry name" value="DmpA/ArgJ-like"/>
    <property type="match status" value="1"/>
</dbReference>
<comment type="caution">
    <text evidence="2">The sequence shown here is derived from an EMBL/GenBank/DDBJ whole genome shotgun (WGS) entry which is preliminary data.</text>
</comment>
<proteinExistence type="inferred from homology"/>
<reference evidence="2 3" key="1">
    <citation type="submission" date="2018-08" db="EMBL/GenBank/DDBJ databases">
        <title>A genome reference for cultivated species of the human gut microbiota.</title>
        <authorList>
            <person name="Zou Y."/>
            <person name="Xue W."/>
            <person name="Luo G."/>
        </authorList>
    </citation>
    <scope>NUCLEOTIDE SEQUENCE [LARGE SCALE GENOMIC DNA]</scope>
    <source>
        <strain evidence="2 3">AF18-46</strain>
    </source>
</reference>
<dbReference type="AlphaFoldDB" id="A0A412PIH4"/>
<comment type="similarity">
    <text evidence="1">Belongs to the peptidase S58 family.</text>
</comment>
<dbReference type="Proteomes" id="UP000284731">
    <property type="component" value="Unassembled WGS sequence"/>
</dbReference>
<dbReference type="InterPro" id="IPR016117">
    <property type="entry name" value="ArgJ-like_dom_sf"/>
</dbReference>
<dbReference type="InterPro" id="IPR005321">
    <property type="entry name" value="Peptidase_S58_DmpA"/>
</dbReference>
<gene>
    <name evidence="2" type="ORF">DWX20_02565</name>
</gene>
<dbReference type="GO" id="GO:0004177">
    <property type="term" value="F:aminopeptidase activity"/>
    <property type="evidence" value="ECO:0007669"/>
    <property type="project" value="TreeGrafter"/>
</dbReference>
<protein>
    <submittedName>
        <fullName evidence="2">Peptidase S58 family protein</fullName>
    </submittedName>
</protein>
<dbReference type="Pfam" id="PF03576">
    <property type="entry name" value="Peptidase_S58"/>
    <property type="match status" value="1"/>
</dbReference>
<organism evidence="2 3">
    <name type="scientific">Solobacterium moorei</name>
    <dbReference type="NCBI Taxonomy" id="102148"/>
    <lineage>
        <taxon>Bacteria</taxon>
        <taxon>Bacillati</taxon>
        <taxon>Bacillota</taxon>
        <taxon>Erysipelotrichia</taxon>
        <taxon>Erysipelotrichales</taxon>
        <taxon>Erysipelotrichaceae</taxon>
        <taxon>Solobacterium</taxon>
    </lineage>
</organism>
<dbReference type="PANTHER" id="PTHR36512">
    <property type="entry name" value="D-AMINOPEPTIDASE"/>
    <property type="match status" value="1"/>
</dbReference>
<dbReference type="EMBL" id="QRWX01000001">
    <property type="protein sequence ID" value="RGT57952.1"/>
    <property type="molecule type" value="Genomic_DNA"/>
</dbReference>
<name>A0A412PIH4_9FIRM</name>
<dbReference type="PANTHER" id="PTHR36512:SF3">
    <property type="entry name" value="BLR5678 PROTEIN"/>
    <property type="match status" value="1"/>
</dbReference>
<accession>A0A412PIH4</accession>
<evidence type="ECO:0000256" key="1">
    <source>
        <dbReference type="ARBA" id="ARBA00007068"/>
    </source>
</evidence>
<evidence type="ECO:0000313" key="2">
    <source>
        <dbReference type="EMBL" id="RGT57952.1"/>
    </source>
</evidence>
<dbReference type="Gene3D" id="3.60.70.12">
    <property type="entry name" value="L-amino peptidase D-ALA esterase/amidase"/>
    <property type="match status" value="1"/>
</dbReference>